<protein>
    <recommendedName>
        <fullName evidence="3">AAA+ ATPase domain-containing protein</fullName>
    </recommendedName>
</protein>
<dbReference type="Gene3D" id="3.40.50.300">
    <property type="entry name" value="P-loop containing nucleotide triphosphate hydrolases"/>
    <property type="match status" value="1"/>
</dbReference>
<dbReference type="Proteomes" id="UP001438707">
    <property type="component" value="Unassembled WGS sequence"/>
</dbReference>
<dbReference type="GO" id="GO:0000724">
    <property type="term" value="P:double-strand break repair via homologous recombination"/>
    <property type="evidence" value="ECO:0007669"/>
    <property type="project" value="TreeGrafter"/>
</dbReference>
<accession>A0AAW1SFE4</accession>
<sequence length="264" mass="29499">MAQVLLSFGLQQSGVPPAEGEDTAMELHFRHFAQAPQSGPLQDQLHQLPCFPTSRFCFLSGPSKSGRTTALLQVATTFFEQGCSVLYVCKQELLEECISCMSEARKQAKQHLSQLPMRYLSSFMELQKLAACLHLAPKGLNALIIDDFMEFGIERQDRKSRDAADMMKILAHLHEAVRQQGQQCHLIIAGDCAEKSEHLIRRWFPLTLNLRVMAATVSLSMSKQSLRLSGLDELAVSLQLVYDETSAVHLRAIHPLDSYDVTSP</sequence>
<dbReference type="SUPFAM" id="SSF52540">
    <property type="entry name" value="P-loop containing nucleoside triphosphate hydrolases"/>
    <property type="match status" value="1"/>
</dbReference>
<evidence type="ECO:0008006" key="3">
    <source>
        <dbReference type="Google" id="ProtNLM"/>
    </source>
</evidence>
<proteinExistence type="predicted"/>
<gene>
    <name evidence="1" type="ORF">WJX74_007357</name>
</gene>
<dbReference type="PANTHER" id="PTHR28653:SF1">
    <property type="entry name" value="ATPASE SWSAP1"/>
    <property type="match status" value="1"/>
</dbReference>
<evidence type="ECO:0000313" key="1">
    <source>
        <dbReference type="EMBL" id="KAK9844825.1"/>
    </source>
</evidence>
<dbReference type="EMBL" id="JALJOS010000001">
    <property type="protein sequence ID" value="KAK9844825.1"/>
    <property type="molecule type" value="Genomic_DNA"/>
</dbReference>
<dbReference type="GO" id="GO:0003697">
    <property type="term" value="F:single-stranded DNA binding"/>
    <property type="evidence" value="ECO:0007669"/>
    <property type="project" value="TreeGrafter"/>
</dbReference>
<evidence type="ECO:0000313" key="2">
    <source>
        <dbReference type="Proteomes" id="UP001438707"/>
    </source>
</evidence>
<dbReference type="GO" id="GO:0097196">
    <property type="term" value="C:Shu complex"/>
    <property type="evidence" value="ECO:0007669"/>
    <property type="project" value="TreeGrafter"/>
</dbReference>
<name>A0AAW1SFE4_9CHLO</name>
<dbReference type="AlphaFoldDB" id="A0AAW1SFE4"/>
<keyword evidence="2" id="KW-1185">Reference proteome</keyword>
<dbReference type="InterPro" id="IPR027417">
    <property type="entry name" value="P-loop_NTPase"/>
</dbReference>
<organism evidence="1 2">
    <name type="scientific">Apatococcus lobatus</name>
    <dbReference type="NCBI Taxonomy" id="904363"/>
    <lineage>
        <taxon>Eukaryota</taxon>
        <taxon>Viridiplantae</taxon>
        <taxon>Chlorophyta</taxon>
        <taxon>core chlorophytes</taxon>
        <taxon>Trebouxiophyceae</taxon>
        <taxon>Chlorellales</taxon>
        <taxon>Chlorellaceae</taxon>
        <taxon>Apatococcus</taxon>
    </lineage>
</organism>
<reference evidence="1 2" key="1">
    <citation type="journal article" date="2024" name="Nat. Commun.">
        <title>Phylogenomics reveals the evolutionary origins of lichenization in chlorophyte algae.</title>
        <authorList>
            <person name="Puginier C."/>
            <person name="Libourel C."/>
            <person name="Otte J."/>
            <person name="Skaloud P."/>
            <person name="Haon M."/>
            <person name="Grisel S."/>
            <person name="Petersen M."/>
            <person name="Berrin J.G."/>
            <person name="Delaux P.M."/>
            <person name="Dal Grande F."/>
            <person name="Keller J."/>
        </authorList>
    </citation>
    <scope>NUCLEOTIDE SEQUENCE [LARGE SCALE GENOMIC DNA]</scope>
    <source>
        <strain evidence="1 2">SAG 2145</strain>
    </source>
</reference>
<comment type="caution">
    <text evidence="1">The sequence shown here is derived from an EMBL/GenBank/DDBJ whole genome shotgun (WGS) entry which is preliminary data.</text>
</comment>
<dbReference type="PANTHER" id="PTHR28653">
    <property type="match status" value="1"/>
</dbReference>